<keyword evidence="3" id="KW-1185">Reference proteome</keyword>
<evidence type="ECO:0000256" key="1">
    <source>
        <dbReference type="SAM" id="Phobius"/>
    </source>
</evidence>
<reference evidence="2 3" key="1">
    <citation type="submission" date="2016-10" db="EMBL/GenBank/DDBJ databases">
        <title>Genome sequence of Planktotalea frisia SH6-1.</title>
        <authorList>
            <person name="Poehlein A."/>
            <person name="Bakenhus I."/>
            <person name="Voget S."/>
            <person name="Brinkhoff T."/>
            <person name="Simon M."/>
        </authorList>
    </citation>
    <scope>NUCLEOTIDE SEQUENCE [LARGE SCALE GENOMIC DNA]</scope>
    <source>
        <strain evidence="2 3">SH6-1</strain>
    </source>
</reference>
<organism evidence="2 3">
    <name type="scientific">Planktotalea frisia</name>
    <dbReference type="NCBI Taxonomy" id="696762"/>
    <lineage>
        <taxon>Bacteria</taxon>
        <taxon>Pseudomonadati</taxon>
        <taxon>Pseudomonadota</taxon>
        <taxon>Alphaproteobacteria</taxon>
        <taxon>Rhodobacterales</taxon>
        <taxon>Paracoccaceae</taxon>
        <taxon>Planktotalea</taxon>
    </lineage>
</organism>
<sequence>MRSERVGRLFWFVSYWWAGVLTVTAISTVIRFFLVPT</sequence>
<accession>A0A1L9NZJ0</accession>
<protein>
    <recommendedName>
        <fullName evidence="4">DUF2474 domain-containing protein</fullName>
    </recommendedName>
</protein>
<evidence type="ECO:0000313" key="3">
    <source>
        <dbReference type="Proteomes" id="UP000184514"/>
    </source>
</evidence>
<keyword evidence="1" id="KW-0472">Membrane</keyword>
<gene>
    <name evidence="2" type="ORF">PFRI_11810</name>
</gene>
<evidence type="ECO:0008006" key="4">
    <source>
        <dbReference type="Google" id="ProtNLM"/>
    </source>
</evidence>
<evidence type="ECO:0000313" key="2">
    <source>
        <dbReference type="EMBL" id="OJI94632.1"/>
    </source>
</evidence>
<dbReference type="AlphaFoldDB" id="A0A1L9NZJ0"/>
<comment type="caution">
    <text evidence="2">The sequence shown here is derived from an EMBL/GenBank/DDBJ whole genome shotgun (WGS) entry which is preliminary data.</text>
</comment>
<dbReference type="EMBL" id="MLCB01000091">
    <property type="protein sequence ID" value="OJI94632.1"/>
    <property type="molecule type" value="Genomic_DNA"/>
</dbReference>
<dbReference type="Proteomes" id="UP000184514">
    <property type="component" value="Unassembled WGS sequence"/>
</dbReference>
<name>A0A1L9NZJ0_9RHOB</name>
<dbReference type="STRING" id="696762.PFRI_11810"/>
<feature type="transmembrane region" description="Helical" evidence="1">
    <location>
        <begin position="12"/>
        <end position="34"/>
    </location>
</feature>
<keyword evidence="1" id="KW-0812">Transmembrane</keyword>
<proteinExistence type="predicted"/>
<keyword evidence="1" id="KW-1133">Transmembrane helix</keyword>